<gene>
    <name evidence="2" type="ORF">HX095_14380</name>
</gene>
<feature type="transmembrane region" description="Helical" evidence="1">
    <location>
        <begin position="48"/>
        <end position="65"/>
    </location>
</feature>
<protein>
    <submittedName>
        <fullName evidence="2">Uncharacterized protein</fullName>
    </submittedName>
</protein>
<keyword evidence="1" id="KW-0472">Membrane</keyword>
<comment type="caution">
    <text evidence="2">The sequence shown here is derived from an EMBL/GenBank/DDBJ whole genome shotgun (WGS) entry which is preliminary data.</text>
</comment>
<evidence type="ECO:0000256" key="1">
    <source>
        <dbReference type="SAM" id="Phobius"/>
    </source>
</evidence>
<evidence type="ECO:0000313" key="2">
    <source>
        <dbReference type="EMBL" id="MDM1552395.1"/>
    </source>
</evidence>
<dbReference type="Proteomes" id="UP001173578">
    <property type="component" value="Unassembled WGS sequence"/>
</dbReference>
<reference evidence="2" key="2">
    <citation type="journal article" date="2022" name="Sci. Total Environ.">
        <title>Prevalence, transmission, and molecular epidemiology of tet(X)-positive bacteria among humans, animals, and environmental niches in China: An epidemiological, and genomic-based study.</title>
        <authorList>
            <person name="Dong N."/>
            <person name="Zeng Y."/>
            <person name="Cai C."/>
            <person name="Sun C."/>
            <person name="Lu J."/>
            <person name="Liu C."/>
            <person name="Zhou H."/>
            <person name="Sun Q."/>
            <person name="Shu L."/>
            <person name="Wang H."/>
            <person name="Wang Y."/>
            <person name="Wang S."/>
            <person name="Wu C."/>
            <person name="Chan E.W."/>
            <person name="Chen G."/>
            <person name="Shen Z."/>
            <person name="Chen S."/>
            <person name="Zhang R."/>
        </authorList>
    </citation>
    <scope>NUCLEOTIDE SEQUENCE</scope>
    <source>
        <strain evidence="2">210</strain>
    </source>
</reference>
<keyword evidence="1" id="KW-0812">Transmembrane</keyword>
<dbReference type="EMBL" id="JACALR010000006">
    <property type="protein sequence ID" value="MDM1552395.1"/>
    <property type="molecule type" value="Genomic_DNA"/>
</dbReference>
<reference evidence="2" key="1">
    <citation type="submission" date="2020-06" db="EMBL/GenBank/DDBJ databases">
        <authorList>
            <person name="Dong N."/>
        </authorList>
    </citation>
    <scope>NUCLEOTIDE SEQUENCE</scope>
    <source>
        <strain evidence="2">210</strain>
    </source>
</reference>
<dbReference type="RefSeq" id="WP_286486786.1">
    <property type="nucleotide sequence ID" value="NZ_JACALR010000006.1"/>
</dbReference>
<dbReference type="AlphaFoldDB" id="A0AAW7DLE5"/>
<evidence type="ECO:0000313" key="3">
    <source>
        <dbReference type="Proteomes" id="UP001173578"/>
    </source>
</evidence>
<proteinExistence type="predicted"/>
<feature type="transmembrane region" description="Helical" evidence="1">
    <location>
        <begin position="19"/>
        <end position="36"/>
    </location>
</feature>
<accession>A0AAW7DLE5</accession>
<organism evidence="2 3">
    <name type="scientific">Empedobacter falsenii</name>
    <dbReference type="NCBI Taxonomy" id="343874"/>
    <lineage>
        <taxon>Bacteria</taxon>
        <taxon>Pseudomonadati</taxon>
        <taxon>Bacteroidota</taxon>
        <taxon>Flavobacteriia</taxon>
        <taxon>Flavobacteriales</taxon>
        <taxon>Weeksellaceae</taxon>
        <taxon>Empedobacter</taxon>
    </lineage>
</organism>
<sequence length="387" mass="46080">MNASLSIILNKSFFYNKKIAILFFIILSLLVFVTFFDKGFEISRGNIFLISTLCFGISISLYWLIKEKNYEFHKYSFNIDEYRLSSKKDKEKSYNEVYNKLLSEELKNINSNTSKKIDEFLSNVQNELNKNLRKLITFERFDDYFTRPKKDETTSRLFYFQYKKSLIKIIKDFIVNTNELEDISNEIISRFISELTNYKNLHFENDLGLHYDDMFAINFLEDYKKQELTNEIEHQKEILKDIKQIELKNISKTQFYKVLEKTSIDVLKVQLTKENQEELKSFVGNLFTTKIKCNLSYDSNINKLNFINSENSKLFIMVMRYLQDKTMINLYNIDLIRTLDLIIKTDSIITDSNKRISVIKSVTYQKLTPKQIKNVENILRNSKTQHT</sequence>
<name>A0AAW7DLE5_9FLAO</name>
<keyword evidence="1" id="KW-1133">Transmembrane helix</keyword>